<evidence type="ECO:0000313" key="3">
    <source>
        <dbReference type="EMBL" id="MFC6647228.1"/>
    </source>
</evidence>
<feature type="transmembrane region" description="Helical" evidence="1">
    <location>
        <begin position="153"/>
        <end position="172"/>
    </location>
</feature>
<feature type="transmembrane region" description="Helical" evidence="1">
    <location>
        <begin position="96"/>
        <end position="117"/>
    </location>
</feature>
<dbReference type="Proteomes" id="UP001596391">
    <property type="component" value="Unassembled WGS sequence"/>
</dbReference>
<reference evidence="4" key="1">
    <citation type="journal article" date="2019" name="Int. J. Syst. Evol. Microbiol.">
        <title>The Global Catalogue of Microorganisms (GCM) 10K type strain sequencing project: providing services to taxonomists for standard genome sequencing and annotation.</title>
        <authorList>
            <consortium name="The Broad Institute Genomics Platform"/>
            <consortium name="The Broad Institute Genome Sequencing Center for Infectious Disease"/>
            <person name="Wu L."/>
            <person name="Ma J."/>
        </authorList>
    </citation>
    <scope>NUCLEOTIDE SEQUENCE [LARGE SCALE GENOMIC DNA]</scope>
    <source>
        <strain evidence="4">CGMCC 1.16026</strain>
    </source>
</reference>
<feature type="transmembrane region" description="Helical" evidence="1">
    <location>
        <begin position="66"/>
        <end position="84"/>
    </location>
</feature>
<dbReference type="RefSeq" id="WP_263370863.1">
    <property type="nucleotide sequence ID" value="NZ_JAGSYD010000002.1"/>
</dbReference>
<sequence length="404" mass="45777">MSLAAQHEATEQVEQHIKGPRRVLSVDMLRGITIALMILVNDPGDWGHVFRQLDHSKWNGCTLTDLVFPCFLFVVGISSVFSLASRAEKAGNRGKLAHHVVSRAARLWLLAFVLSFFPRMNWTGFRFFGVLPRIAICYLLASLLLLFTRNLRVLGGIVIALLVGYWAMLRFIPVPHVGAPGDWIGFLDPVDNIAAYVDRAVVTFTQHWFYTGTLYLRTSDPEGVLSTLGSLATTLLGAMCGLMMRRLSFERMRLMLISFGVPLVLAGLAWSHWYPLNKNLWTGSYVLFTAGLFMLTLAFCSVLVDGRTERWPMWLRVSTWPWFVFGSNAIFAFAFSNAIVKILLAVRYYDANGEAHSLWSSIYTHGFSHHHSNEWTSLAFGIAFVCFCFLPNWALWHKRIFLKI</sequence>
<feature type="transmembrane region" description="Helical" evidence="1">
    <location>
        <begin position="123"/>
        <end position="146"/>
    </location>
</feature>
<keyword evidence="1" id="KW-1133">Transmembrane helix</keyword>
<dbReference type="Pfam" id="PF07786">
    <property type="entry name" value="HGSNAT_cat"/>
    <property type="match status" value="1"/>
</dbReference>
<proteinExistence type="predicted"/>
<comment type="caution">
    <text evidence="3">The sequence shown here is derived from an EMBL/GenBank/DDBJ whole genome shotgun (WGS) entry which is preliminary data.</text>
</comment>
<feature type="transmembrane region" description="Helical" evidence="1">
    <location>
        <begin position="375"/>
        <end position="396"/>
    </location>
</feature>
<keyword evidence="4" id="KW-1185">Reference proteome</keyword>
<keyword evidence="3" id="KW-0012">Acyltransferase</keyword>
<dbReference type="InterPro" id="IPR012429">
    <property type="entry name" value="HGSNAT_cat"/>
</dbReference>
<dbReference type="EMBL" id="JBHSWI010000001">
    <property type="protein sequence ID" value="MFC6647228.1"/>
    <property type="molecule type" value="Genomic_DNA"/>
</dbReference>
<dbReference type="PANTHER" id="PTHR31061:SF24">
    <property type="entry name" value="LD22376P"/>
    <property type="match status" value="1"/>
</dbReference>
<feature type="transmembrane region" description="Helical" evidence="1">
    <location>
        <begin position="325"/>
        <end position="349"/>
    </location>
</feature>
<keyword evidence="1" id="KW-0812">Transmembrane</keyword>
<dbReference type="GO" id="GO:0016746">
    <property type="term" value="F:acyltransferase activity"/>
    <property type="evidence" value="ECO:0007669"/>
    <property type="project" value="UniProtKB-KW"/>
</dbReference>
<evidence type="ECO:0000256" key="1">
    <source>
        <dbReference type="SAM" id="Phobius"/>
    </source>
</evidence>
<keyword evidence="1" id="KW-0472">Membrane</keyword>
<feature type="transmembrane region" description="Helical" evidence="1">
    <location>
        <begin position="223"/>
        <end position="242"/>
    </location>
</feature>
<feature type="transmembrane region" description="Helical" evidence="1">
    <location>
        <begin position="254"/>
        <end position="273"/>
    </location>
</feature>
<accession>A0ABW1ZGD7</accession>
<protein>
    <submittedName>
        <fullName evidence="3">Acyltransferase family protein</fullName>
    </submittedName>
</protein>
<evidence type="ECO:0000313" key="4">
    <source>
        <dbReference type="Proteomes" id="UP001596391"/>
    </source>
</evidence>
<name>A0ABW1ZGD7_9BACT</name>
<evidence type="ECO:0000259" key="2">
    <source>
        <dbReference type="Pfam" id="PF07786"/>
    </source>
</evidence>
<feature type="transmembrane region" description="Helical" evidence="1">
    <location>
        <begin position="285"/>
        <end position="304"/>
    </location>
</feature>
<gene>
    <name evidence="3" type="ORF">ACFQBQ_16955</name>
</gene>
<dbReference type="PANTHER" id="PTHR31061">
    <property type="entry name" value="LD22376P"/>
    <property type="match status" value="1"/>
</dbReference>
<feature type="domain" description="Heparan-alpha-glucosaminide N-acetyltransferase catalytic" evidence="2">
    <location>
        <begin position="22"/>
        <end position="162"/>
    </location>
</feature>
<organism evidence="3 4">
    <name type="scientific">Granulicella cerasi</name>
    <dbReference type="NCBI Taxonomy" id="741063"/>
    <lineage>
        <taxon>Bacteria</taxon>
        <taxon>Pseudomonadati</taxon>
        <taxon>Acidobacteriota</taxon>
        <taxon>Terriglobia</taxon>
        <taxon>Terriglobales</taxon>
        <taxon>Acidobacteriaceae</taxon>
        <taxon>Granulicella</taxon>
    </lineage>
</organism>
<keyword evidence="3" id="KW-0808">Transferase</keyword>